<dbReference type="Proteomes" id="UP001218188">
    <property type="component" value="Unassembled WGS sequence"/>
</dbReference>
<evidence type="ECO:0000313" key="1">
    <source>
        <dbReference type="EMBL" id="KAJ7025148.1"/>
    </source>
</evidence>
<sequence>MYTRTFSSFRSYPFLFSSSFLFLLFPFHFASCYSSRRSHSLSHRSLHIVFFAPRFVSFRLVSHSSVRPKLHVLVAIAKHILSYVLEETIQTQLDVVNE</sequence>
<name>A0AAD6WS71_9AGAR</name>
<keyword evidence="2" id="KW-1185">Reference proteome</keyword>
<organism evidence="1 2">
    <name type="scientific">Mycena alexandri</name>
    <dbReference type="NCBI Taxonomy" id="1745969"/>
    <lineage>
        <taxon>Eukaryota</taxon>
        <taxon>Fungi</taxon>
        <taxon>Dikarya</taxon>
        <taxon>Basidiomycota</taxon>
        <taxon>Agaricomycotina</taxon>
        <taxon>Agaricomycetes</taxon>
        <taxon>Agaricomycetidae</taxon>
        <taxon>Agaricales</taxon>
        <taxon>Marasmiineae</taxon>
        <taxon>Mycenaceae</taxon>
        <taxon>Mycena</taxon>
    </lineage>
</organism>
<gene>
    <name evidence="1" type="ORF">C8F04DRAFT_141271</name>
</gene>
<comment type="caution">
    <text evidence="1">The sequence shown here is derived from an EMBL/GenBank/DDBJ whole genome shotgun (WGS) entry which is preliminary data.</text>
</comment>
<evidence type="ECO:0000313" key="2">
    <source>
        <dbReference type="Proteomes" id="UP001218188"/>
    </source>
</evidence>
<proteinExistence type="predicted"/>
<protein>
    <submittedName>
        <fullName evidence="1">Uncharacterized protein</fullName>
    </submittedName>
</protein>
<dbReference type="EMBL" id="JARJCM010000158">
    <property type="protein sequence ID" value="KAJ7025148.1"/>
    <property type="molecule type" value="Genomic_DNA"/>
</dbReference>
<accession>A0AAD6WS71</accession>
<reference evidence="1" key="1">
    <citation type="submission" date="2023-03" db="EMBL/GenBank/DDBJ databases">
        <title>Massive genome expansion in bonnet fungi (Mycena s.s.) driven by repeated elements and novel gene families across ecological guilds.</title>
        <authorList>
            <consortium name="Lawrence Berkeley National Laboratory"/>
            <person name="Harder C.B."/>
            <person name="Miyauchi S."/>
            <person name="Viragh M."/>
            <person name="Kuo A."/>
            <person name="Thoen E."/>
            <person name="Andreopoulos B."/>
            <person name="Lu D."/>
            <person name="Skrede I."/>
            <person name="Drula E."/>
            <person name="Henrissat B."/>
            <person name="Morin E."/>
            <person name="Kohler A."/>
            <person name="Barry K."/>
            <person name="LaButti K."/>
            <person name="Morin E."/>
            <person name="Salamov A."/>
            <person name="Lipzen A."/>
            <person name="Mereny Z."/>
            <person name="Hegedus B."/>
            <person name="Baldrian P."/>
            <person name="Stursova M."/>
            <person name="Weitz H."/>
            <person name="Taylor A."/>
            <person name="Grigoriev I.V."/>
            <person name="Nagy L.G."/>
            <person name="Martin F."/>
            <person name="Kauserud H."/>
        </authorList>
    </citation>
    <scope>NUCLEOTIDE SEQUENCE</scope>
    <source>
        <strain evidence="1">CBHHK200</strain>
    </source>
</reference>
<dbReference type="AlphaFoldDB" id="A0AAD6WS71"/>